<proteinExistence type="predicted"/>
<feature type="non-terminal residue" evidence="1">
    <location>
        <position position="1"/>
    </location>
</feature>
<organism evidence="1">
    <name type="scientific">marine sediment metagenome</name>
    <dbReference type="NCBI Taxonomy" id="412755"/>
    <lineage>
        <taxon>unclassified sequences</taxon>
        <taxon>metagenomes</taxon>
        <taxon>ecological metagenomes</taxon>
    </lineage>
</organism>
<accession>X1NW18</accession>
<gene>
    <name evidence="1" type="ORF">S06H3_62425</name>
</gene>
<dbReference type="AlphaFoldDB" id="X1NW18"/>
<name>X1NW18_9ZZZZ</name>
<reference evidence="1" key="1">
    <citation type="journal article" date="2014" name="Front. Microbiol.">
        <title>High frequency of phylogenetically diverse reductive dehalogenase-homologous genes in deep subseafloor sedimentary metagenomes.</title>
        <authorList>
            <person name="Kawai M."/>
            <person name="Futagami T."/>
            <person name="Toyoda A."/>
            <person name="Takaki Y."/>
            <person name="Nishi S."/>
            <person name="Hori S."/>
            <person name="Arai W."/>
            <person name="Tsubouchi T."/>
            <person name="Morono Y."/>
            <person name="Uchiyama I."/>
            <person name="Ito T."/>
            <person name="Fujiyama A."/>
            <person name="Inagaki F."/>
            <person name="Takami H."/>
        </authorList>
    </citation>
    <scope>NUCLEOTIDE SEQUENCE</scope>
    <source>
        <strain evidence="1">Expedition CK06-06</strain>
    </source>
</reference>
<evidence type="ECO:0000313" key="1">
    <source>
        <dbReference type="EMBL" id="GAI48237.1"/>
    </source>
</evidence>
<sequence length="127" mass="14766">QNHTIYPYEASRIIEILFASDKGVITSKDIPPSTIDQEKLIEIVAKIFSDIKLTRKDSFSSQELHIHYSWQRLNYEYDEIEDALKFLSVSPFSVLQKQNDKYSLTGDIETILKKIGLLLQAFNKIER</sequence>
<dbReference type="EMBL" id="BARV01041155">
    <property type="protein sequence ID" value="GAI48237.1"/>
    <property type="molecule type" value="Genomic_DNA"/>
</dbReference>
<comment type="caution">
    <text evidence="1">The sequence shown here is derived from an EMBL/GenBank/DDBJ whole genome shotgun (WGS) entry which is preliminary data.</text>
</comment>
<protein>
    <submittedName>
        <fullName evidence="1">Uncharacterized protein</fullName>
    </submittedName>
</protein>